<feature type="compositionally biased region" description="Basic residues" evidence="1">
    <location>
        <begin position="344"/>
        <end position="353"/>
    </location>
</feature>
<reference evidence="2 3" key="1">
    <citation type="journal article" date="2018" name="Nat. Genet.">
        <title>The Rosa genome provides new insights in the design of modern roses.</title>
        <authorList>
            <person name="Bendahmane M."/>
        </authorList>
    </citation>
    <scope>NUCLEOTIDE SEQUENCE [LARGE SCALE GENOMIC DNA]</scope>
    <source>
        <strain evidence="3">cv. Old Blush</strain>
    </source>
</reference>
<dbReference type="Proteomes" id="UP000238479">
    <property type="component" value="Chromosome 2"/>
</dbReference>
<protein>
    <submittedName>
        <fullName evidence="2">Uncharacterized protein</fullName>
    </submittedName>
</protein>
<comment type="caution">
    <text evidence="2">The sequence shown here is derived from an EMBL/GenBank/DDBJ whole genome shotgun (WGS) entry which is preliminary data.</text>
</comment>
<dbReference type="AlphaFoldDB" id="A0A2P6RU13"/>
<proteinExistence type="predicted"/>
<feature type="compositionally biased region" description="Acidic residues" evidence="1">
    <location>
        <begin position="90"/>
        <end position="114"/>
    </location>
</feature>
<evidence type="ECO:0000313" key="2">
    <source>
        <dbReference type="EMBL" id="PRQ49913.1"/>
    </source>
</evidence>
<feature type="region of interest" description="Disordered" evidence="1">
    <location>
        <begin position="90"/>
        <end position="116"/>
    </location>
</feature>
<feature type="region of interest" description="Disordered" evidence="1">
    <location>
        <begin position="289"/>
        <end position="313"/>
    </location>
</feature>
<dbReference type="EMBL" id="PDCK01000040">
    <property type="protein sequence ID" value="PRQ49913.1"/>
    <property type="molecule type" value="Genomic_DNA"/>
</dbReference>
<gene>
    <name evidence="2" type="ORF">RchiOBHm_Chr2g0127241</name>
</gene>
<keyword evidence="3" id="KW-1185">Reference proteome</keyword>
<evidence type="ECO:0000256" key="1">
    <source>
        <dbReference type="SAM" id="MobiDB-lite"/>
    </source>
</evidence>
<feature type="region of interest" description="Disordered" evidence="1">
    <location>
        <begin position="328"/>
        <end position="353"/>
    </location>
</feature>
<organism evidence="2 3">
    <name type="scientific">Rosa chinensis</name>
    <name type="common">China rose</name>
    <dbReference type="NCBI Taxonomy" id="74649"/>
    <lineage>
        <taxon>Eukaryota</taxon>
        <taxon>Viridiplantae</taxon>
        <taxon>Streptophyta</taxon>
        <taxon>Embryophyta</taxon>
        <taxon>Tracheophyta</taxon>
        <taxon>Spermatophyta</taxon>
        <taxon>Magnoliopsida</taxon>
        <taxon>eudicotyledons</taxon>
        <taxon>Gunneridae</taxon>
        <taxon>Pentapetalae</taxon>
        <taxon>rosids</taxon>
        <taxon>fabids</taxon>
        <taxon>Rosales</taxon>
        <taxon>Rosaceae</taxon>
        <taxon>Rosoideae</taxon>
        <taxon>Rosoideae incertae sedis</taxon>
        <taxon>Rosa</taxon>
    </lineage>
</organism>
<sequence length="353" mass="40480">MEGKDLFLKLAQYRVRVNLNDSDRQKAEERTHLFIKRFPEWQRKAIILGIVRTTRSLLRPRYIDEELIRKFIEKMKEWKKLVVKDDDFEMMSGDEEEEEEEEETLLEEGEEEPTEQDRRVWSYLSSSLGFRMKPGEDVKIVRLMIPFLAQCCGRLPPEGPARCVHIKMFIHQFQTYIIKYCLSDLNDVEMLLDVIKAVESSPANPENKLKKNIPTKEEGIAAPMYLLKLERREYGDHSRKGPAEENLVANPIAIVQSAEGQESYEKSNESLQVNFAASDAGIDLATHSVGLDDNEKDGNCDGSGEFGDYSRKGPAEENLVATPIATVQSADHHENQIYPAANSHKVKEKYRTN</sequence>
<accession>A0A2P6RU13</accession>
<name>A0A2P6RU13_ROSCH</name>
<dbReference type="Gramene" id="PRQ49913">
    <property type="protein sequence ID" value="PRQ49913"/>
    <property type="gene ID" value="RchiOBHm_Chr2g0127241"/>
</dbReference>
<evidence type="ECO:0000313" key="3">
    <source>
        <dbReference type="Proteomes" id="UP000238479"/>
    </source>
</evidence>